<dbReference type="InterPro" id="IPR037914">
    <property type="entry name" value="SpoVT-AbrB_sf"/>
</dbReference>
<dbReference type="EMBL" id="FNQR01000005">
    <property type="protein sequence ID" value="SEA52994.1"/>
    <property type="molecule type" value="Genomic_DNA"/>
</dbReference>
<dbReference type="AlphaFoldDB" id="A0A1H4BY40"/>
<dbReference type="InterPro" id="IPR052731">
    <property type="entry name" value="B_subtilis_Trans_State_Reg"/>
</dbReference>
<evidence type="ECO:0000313" key="3">
    <source>
        <dbReference type="EMBL" id="SEA52994.1"/>
    </source>
</evidence>
<dbReference type="PROSITE" id="PS51740">
    <property type="entry name" value="SPOVT_ABRB"/>
    <property type="match status" value="1"/>
</dbReference>
<keyword evidence="1" id="KW-0238">DNA-binding</keyword>
<dbReference type="NCBIfam" id="TIGR01439">
    <property type="entry name" value="lp_hng_hel_AbrB"/>
    <property type="match status" value="1"/>
</dbReference>
<reference evidence="4" key="1">
    <citation type="submission" date="2016-10" db="EMBL/GenBank/DDBJ databases">
        <authorList>
            <person name="Varghese N."/>
            <person name="Submissions S."/>
        </authorList>
    </citation>
    <scope>NUCLEOTIDE SEQUENCE [LARGE SCALE GENOMIC DNA]</scope>
    <source>
        <strain evidence="4">CCM7597</strain>
    </source>
</reference>
<dbReference type="SUPFAM" id="SSF89447">
    <property type="entry name" value="AbrB/MazE/MraZ-like"/>
    <property type="match status" value="1"/>
</dbReference>
<gene>
    <name evidence="3" type="ORF">SAMN05421743_105191</name>
</gene>
<dbReference type="RefSeq" id="WP_093044360.1">
    <property type="nucleotide sequence ID" value="NZ_FNQR01000005.1"/>
</dbReference>
<dbReference type="PANTHER" id="PTHR36432">
    <property type="match status" value="1"/>
</dbReference>
<evidence type="ECO:0000313" key="4">
    <source>
        <dbReference type="Proteomes" id="UP000198584"/>
    </source>
</evidence>
<accession>A0A1H4BY40</accession>
<dbReference type="Proteomes" id="UP000198584">
    <property type="component" value="Unassembled WGS sequence"/>
</dbReference>
<keyword evidence="4" id="KW-1185">Reference proteome</keyword>
<dbReference type="STRING" id="571932.SAMN05421743_105191"/>
<sequence length="86" mass="9998">MKATGIVRKIDELGRIVIPSEIRRSNGWAPGQPMEMFIEDEKVILQPFDNKEDNHLMVKELNKLLNNTDESEMKKKIIDVISYVQQ</sequence>
<dbReference type="Gene3D" id="2.10.260.10">
    <property type="match status" value="1"/>
</dbReference>
<feature type="domain" description="SpoVT-AbrB" evidence="2">
    <location>
        <begin position="5"/>
        <end position="50"/>
    </location>
</feature>
<dbReference type="SMART" id="SM00966">
    <property type="entry name" value="SpoVT_AbrB"/>
    <property type="match status" value="1"/>
</dbReference>
<name>A0A1H4BY40_9BACI</name>
<dbReference type="InterPro" id="IPR007159">
    <property type="entry name" value="SpoVT-AbrB_dom"/>
</dbReference>
<evidence type="ECO:0000259" key="2">
    <source>
        <dbReference type="PROSITE" id="PS51740"/>
    </source>
</evidence>
<proteinExistence type="predicted"/>
<organism evidence="3 4">
    <name type="scientific">Thalassobacillus cyri</name>
    <dbReference type="NCBI Taxonomy" id="571932"/>
    <lineage>
        <taxon>Bacteria</taxon>
        <taxon>Bacillati</taxon>
        <taxon>Bacillota</taxon>
        <taxon>Bacilli</taxon>
        <taxon>Bacillales</taxon>
        <taxon>Bacillaceae</taxon>
        <taxon>Thalassobacillus</taxon>
    </lineage>
</organism>
<evidence type="ECO:0000256" key="1">
    <source>
        <dbReference type="PROSITE-ProRule" id="PRU01076"/>
    </source>
</evidence>
<dbReference type="OrthoDB" id="9782993at2"/>
<dbReference type="PANTHER" id="PTHR36432:SF4">
    <property type="entry name" value="TRANSITION STATE REGULATOR ABH-RELATED"/>
    <property type="match status" value="1"/>
</dbReference>
<protein>
    <submittedName>
        <fullName evidence="3">AbrB family transcriptional regulator, stage V sporulation protein T</fullName>
    </submittedName>
</protein>
<dbReference type="GO" id="GO:0003677">
    <property type="term" value="F:DNA binding"/>
    <property type="evidence" value="ECO:0007669"/>
    <property type="project" value="UniProtKB-UniRule"/>
</dbReference>
<dbReference type="Pfam" id="PF04014">
    <property type="entry name" value="MazE_antitoxin"/>
    <property type="match status" value="1"/>
</dbReference>